<reference evidence="2" key="1">
    <citation type="journal article" date="2014" name="Int. J. Syst. Evol. Microbiol.">
        <title>Complete genome sequence of Corynebacterium casei LMG S-19264T (=DSM 44701T), isolated from a smear-ripened cheese.</title>
        <authorList>
            <consortium name="US DOE Joint Genome Institute (JGI-PGF)"/>
            <person name="Walter F."/>
            <person name="Albersmeier A."/>
            <person name="Kalinowski J."/>
            <person name="Ruckert C."/>
        </authorList>
    </citation>
    <scope>NUCLEOTIDE SEQUENCE</scope>
    <source>
        <strain evidence="2">CGMCC 1.10859</strain>
    </source>
</reference>
<feature type="domain" description="Nucleotidyltransferase-like" evidence="1">
    <location>
        <begin position="84"/>
        <end position="288"/>
    </location>
</feature>
<organism evidence="2 3">
    <name type="scientific">Allgaiera indica</name>
    <dbReference type="NCBI Taxonomy" id="765699"/>
    <lineage>
        <taxon>Bacteria</taxon>
        <taxon>Pseudomonadati</taxon>
        <taxon>Pseudomonadota</taxon>
        <taxon>Alphaproteobacteria</taxon>
        <taxon>Rhodobacterales</taxon>
        <taxon>Paracoccaceae</taxon>
        <taxon>Allgaiera</taxon>
    </lineage>
</organism>
<evidence type="ECO:0000313" key="2">
    <source>
        <dbReference type="EMBL" id="GHE03842.1"/>
    </source>
</evidence>
<name>A0AAN4USY1_9RHOB</name>
<comment type="caution">
    <text evidence="2">The sequence shown here is derived from an EMBL/GenBank/DDBJ whole genome shotgun (WGS) entry which is preliminary data.</text>
</comment>
<proteinExistence type="predicted"/>
<evidence type="ECO:0000259" key="1">
    <source>
        <dbReference type="Pfam" id="PF12281"/>
    </source>
</evidence>
<dbReference type="EMBL" id="BNAB01000014">
    <property type="protein sequence ID" value="GHE03842.1"/>
    <property type="molecule type" value="Genomic_DNA"/>
</dbReference>
<accession>A0AAN4USY1</accession>
<dbReference type="AlphaFoldDB" id="A0AAN4USY1"/>
<protein>
    <recommendedName>
        <fullName evidence="1">Nucleotidyltransferase-like domain-containing protein</fullName>
    </recommendedName>
</protein>
<dbReference type="Pfam" id="PF12281">
    <property type="entry name" value="NTP_transf_8"/>
    <property type="match status" value="1"/>
</dbReference>
<sequence>MRRHSFLGSMGFEARDGKDYLYRRVGGAGKSLGPRSEQTEEQLARFKDGREENRARLQRLQDSLDKQAAILRGLRDGRLPVVAARILRELRLHSRQSRIRVVGTNALYAYEALAGVRFEVGATATSDTDLLHDDRNRLRLLTDERRLIGLAEMIKSRIDASFTSRNPRDYRLTNAEGYMVELIRPKPRPAWKKMPGAESGQAGDLVGTPNIGLQWLVNAPAVDTIVVDERGYPAPIRCPDPRYWAAHKFWLSTREDRDPAKKGRDAAQALAVVKLIAEKLPHLPLDEVFFTQLPNALRDQIKAIVPAKGDDRPGW</sequence>
<reference evidence="2" key="2">
    <citation type="submission" date="2023-06" db="EMBL/GenBank/DDBJ databases">
        <authorList>
            <person name="Sun Q."/>
            <person name="Zhou Y."/>
        </authorList>
    </citation>
    <scope>NUCLEOTIDE SEQUENCE</scope>
    <source>
        <strain evidence="2">CGMCC 1.10859</strain>
    </source>
</reference>
<evidence type="ECO:0000313" key="3">
    <source>
        <dbReference type="Proteomes" id="UP000634647"/>
    </source>
</evidence>
<dbReference type="Proteomes" id="UP000634647">
    <property type="component" value="Unassembled WGS sequence"/>
</dbReference>
<gene>
    <name evidence="2" type="ORF">GCM10008024_28660</name>
</gene>
<dbReference type="InterPro" id="IPR058575">
    <property type="entry name" value="NTP_transf_8_dom"/>
</dbReference>